<dbReference type="SUPFAM" id="SSF48208">
    <property type="entry name" value="Six-hairpin glycosidases"/>
    <property type="match status" value="1"/>
</dbReference>
<feature type="domain" description="Glycosyl hydrolase family 95 catalytic" evidence="3">
    <location>
        <begin position="285"/>
        <end position="699"/>
    </location>
</feature>
<dbReference type="PIRSF" id="PIRSF007663">
    <property type="entry name" value="UCP007663"/>
    <property type="match status" value="1"/>
</dbReference>
<dbReference type="AlphaFoldDB" id="A0A6N2V1X0"/>
<evidence type="ECO:0000313" key="4">
    <source>
        <dbReference type="EMBL" id="VYT24454.1"/>
    </source>
</evidence>
<dbReference type="GO" id="GO:0005975">
    <property type="term" value="P:carbohydrate metabolic process"/>
    <property type="evidence" value="ECO:0007669"/>
    <property type="project" value="InterPro"/>
</dbReference>
<accession>A0A6N2V1X0</accession>
<name>A0A6N2V1X0_9FIRM</name>
<proteinExistence type="predicted"/>
<sequence>MICERGSCMKLWYKNQASGFTEALPLGNGSLGAMVYGQMPDGHMTLNLDTLWSGTGTRHEKAPEEGMLQKVRELIYKGEYYEAEKLIEKNMLGFFTESYMPMANFSYFIKQCSPIYDYRRELDLETGCAEVWCRTEKGCFKLNGFASFPHRMLVFRFEHTGTEKLEMELELDSLLHSRAEAGNSCIRLRGMAPSHVEPNYVECENAVQYREDDLGLLFVTELFVQDTDGTVEKKENRLRIKEASFVTVGISAVCGYTGYEKEQIRDFDTLEESLNKRKASVLKKSYEALLKEHMQDYQMLYSRVSLEIGDQKENIPTDERLAAIRKGMEDPGLYSLFFQYGRYLLISSSRPGSQAANLQGIWNEELRPAWSSNYTTNINTQMNYWAACGANLAECQEPLHRLLQEMSIRGRETAKKQYGCRGWAANHNVDLWRQTNPVGGLPKYAYWPVGGIWMASHLFTYYEYTQDVEFLKNTAYPILEGCVLFVQDFLTEGPDGKLHSCPSTSPENVFYDDKGRICSVSYSSTMDISLIRELLQSYLSVAEIIPADEMLKKKAEEMLSRIPEIQIGPDGCIQEWIHPFTEVELGHRHLTPLYGVHPGNQITPEKTPELSKASLKLLNKRLTYGGGHTGWSCAWLISLFARLEDRKSAEKYLKHLLTASVYDNLFDLHPPLNEGFEGEKEVFQIDGNFGAVEGILNMLLQSRQGEIYLLPALPEMWKNGKVKGICAKGGFEIDIMWKDHQLMEARIYSKNGNDMKIRCNCAFTIINEKTGACMELSEDGTALVKTQRFGRYKIQRTK</sequence>
<dbReference type="Gene3D" id="1.50.10.10">
    <property type="match status" value="1"/>
</dbReference>
<dbReference type="InterPro" id="IPR012341">
    <property type="entry name" value="6hp_glycosidase-like_sf"/>
</dbReference>
<dbReference type="InterPro" id="IPR054363">
    <property type="entry name" value="GH95_cat"/>
</dbReference>
<evidence type="ECO:0000259" key="2">
    <source>
        <dbReference type="Pfam" id="PF21307"/>
    </source>
</evidence>
<evidence type="ECO:0000259" key="1">
    <source>
        <dbReference type="Pfam" id="PF14498"/>
    </source>
</evidence>
<feature type="domain" description="Glycosyl hydrolase family 95 N-terminal" evidence="1">
    <location>
        <begin position="11"/>
        <end position="257"/>
    </location>
</feature>
<dbReference type="EMBL" id="CACRST010000024">
    <property type="protein sequence ID" value="VYT24454.1"/>
    <property type="molecule type" value="Genomic_DNA"/>
</dbReference>
<dbReference type="Pfam" id="PF22124">
    <property type="entry name" value="Glyco_hydro_95_cat"/>
    <property type="match status" value="1"/>
</dbReference>
<reference evidence="4" key="1">
    <citation type="submission" date="2019-11" db="EMBL/GenBank/DDBJ databases">
        <authorList>
            <person name="Feng L."/>
        </authorList>
    </citation>
    <scope>NUCLEOTIDE SEQUENCE</scope>
    <source>
        <strain evidence="4">BgluceraseaLFYP119</strain>
    </source>
</reference>
<dbReference type="GO" id="GO:0004560">
    <property type="term" value="F:alpha-L-fucosidase activity"/>
    <property type="evidence" value="ECO:0007669"/>
    <property type="project" value="InterPro"/>
</dbReference>
<organism evidence="4">
    <name type="scientific">Blautia glucerasea</name>
    <dbReference type="NCBI Taxonomy" id="536633"/>
    <lineage>
        <taxon>Bacteria</taxon>
        <taxon>Bacillati</taxon>
        <taxon>Bacillota</taxon>
        <taxon>Clostridia</taxon>
        <taxon>Lachnospirales</taxon>
        <taxon>Lachnospiraceae</taxon>
        <taxon>Blautia</taxon>
    </lineage>
</organism>
<dbReference type="Pfam" id="PF21307">
    <property type="entry name" value="Glyco_hydro_95_C"/>
    <property type="match status" value="1"/>
</dbReference>
<dbReference type="Pfam" id="PF14498">
    <property type="entry name" value="Glyco_hyd_65N_2"/>
    <property type="match status" value="1"/>
</dbReference>
<protein>
    <submittedName>
        <fullName evidence="4">Uncharacterized protein</fullName>
    </submittedName>
</protein>
<dbReference type="InterPro" id="IPR027414">
    <property type="entry name" value="GH95_N_dom"/>
</dbReference>
<feature type="domain" description="Alpha fucosidase A-like C-terminal" evidence="2">
    <location>
        <begin position="701"/>
        <end position="794"/>
    </location>
</feature>
<evidence type="ECO:0000259" key="3">
    <source>
        <dbReference type="Pfam" id="PF22124"/>
    </source>
</evidence>
<dbReference type="PANTHER" id="PTHR31084:SF0">
    <property type="entry name" value="ALPHA-L-FUCOSIDASE 2"/>
    <property type="match status" value="1"/>
</dbReference>
<dbReference type="InterPro" id="IPR049053">
    <property type="entry name" value="AFCA-like_C"/>
</dbReference>
<gene>
    <name evidence="4" type="ORF">BGLFYP119_02420</name>
</gene>
<dbReference type="InterPro" id="IPR008928">
    <property type="entry name" value="6-hairpin_glycosidase_sf"/>
</dbReference>
<dbReference type="PANTHER" id="PTHR31084">
    <property type="entry name" value="ALPHA-L-FUCOSIDASE 2"/>
    <property type="match status" value="1"/>
</dbReference>
<dbReference type="InterPro" id="IPR016518">
    <property type="entry name" value="Alpha-L-fucosidase"/>
</dbReference>